<reference evidence="9 10" key="1">
    <citation type="submission" date="2020-08" db="EMBL/GenBank/DDBJ databases">
        <title>Sequencing the genomes of 1000 actinobacteria strains.</title>
        <authorList>
            <person name="Klenk H.-P."/>
        </authorList>
    </citation>
    <scope>NUCLEOTIDE SEQUENCE [LARGE SCALE GENOMIC DNA]</scope>
    <source>
        <strain evidence="9 10">DSM 23040</strain>
    </source>
</reference>
<name>A0A839QRK9_9MICO</name>
<dbReference type="AlphaFoldDB" id="A0A839QRK9"/>
<dbReference type="GO" id="GO:0046677">
    <property type="term" value="P:response to antibiotic"/>
    <property type="evidence" value="ECO:0007669"/>
    <property type="project" value="UniProtKB-KW"/>
</dbReference>
<feature type="transmembrane region" description="Helical" evidence="7">
    <location>
        <begin position="241"/>
        <end position="262"/>
    </location>
</feature>
<keyword evidence="2 7" id="KW-0812">Transmembrane</keyword>
<feature type="transmembrane region" description="Helical" evidence="7">
    <location>
        <begin position="126"/>
        <end position="148"/>
    </location>
</feature>
<evidence type="ECO:0000256" key="7">
    <source>
        <dbReference type="SAM" id="Phobius"/>
    </source>
</evidence>
<proteinExistence type="predicted"/>
<evidence type="ECO:0000313" key="10">
    <source>
        <dbReference type="Proteomes" id="UP000568050"/>
    </source>
</evidence>
<feature type="transmembrane region" description="Helical" evidence="7">
    <location>
        <begin position="186"/>
        <end position="207"/>
    </location>
</feature>
<keyword evidence="3 7" id="KW-1133">Transmembrane helix</keyword>
<gene>
    <name evidence="9" type="ORF">FHX50_000556</name>
</gene>
<evidence type="ECO:0000256" key="3">
    <source>
        <dbReference type="ARBA" id="ARBA00022989"/>
    </source>
</evidence>
<keyword evidence="4 7" id="KW-0472">Membrane</keyword>
<feature type="transmembrane region" description="Helical" evidence="7">
    <location>
        <begin position="160"/>
        <end position="179"/>
    </location>
</feature>
<dbReference type="PANTHER" id="PTHR43229">
    <property type="entry name" value="NODULATION PROTEIN J"/>
    <property type="match status" value="1"/>
</dbReference>
<dbReference type="GO" id="GO:0140359">
    <property type="term" value="F:ABC-type transporter activity"/>
    <property type="evidence" value="ECO:0007669"/>
    <property type="project" value="InterPro"/>
</dbReference>
<dbReference type="EMBL" id="JACHWP010000001">
    <property type="protein sequence ID" value="MBB3022308.1"/>
    <property type="molecule type" value="Genomic_DNA"/>
</dbReference>
<evidence type="ECO:0000313" key="9">
    <source>
        <dbReference type="EMBL" id="MBB3022308.1"/>
    </source>
</evidence>
<accession>A0A839QRK9</accession>
<dbReference type="InterPro" id="IPR051784">
    <property type="entry name" value="Nod_factor_ABC_transporter"/>
</dbReference>
<feature type="compositionally biased region" description="Low complexity" evidence="6">
    <location>
        <begin position="1"/>
        <end position="20"/>
    </location>
</feature>
<feature type="region of interest" description="Disordered" evidence="6">
    <location>
        <begin position="1"/>
        <end position="23"/>
    </location>
</feature>
<dbReference type="PANTHER" id="PTHR43229:SF2">
    <property type="entry name" value="NODULATION PROTEIN J"/>
    <property type="match status" value="1"/>
</dbReference>
<feature type="domain" description="ABC-2 type transporter transmembrane" evidence="8">
    <location>
        <begin position="86"/>
        <end position="259"/>
    </location>
</feature>
<protein>
    <submittedName>
        <fullName evidence="9">ABC-2 type transport system permease protein</fullName>
    </submittedName>
</protein>
<evidence type="ECO:0000256" key="1">
    <source>
        <dbReference type="ARBA" id="ARBA00004141"/>
    </source>
</evidence>
<feature type="transmembrane region" description="Helical" evidence="7">
    <location>
        <begin position="44"/>
        <end position="63"/>
    </location>
</feature>
<evidence type="ECO:0000256" key="4">
    <source>
        <dbReference type="ARBA" id="ARBA00023136"/>
    </source>
</evidence>
<dbReference type="InterPro" id="IPR013525">
    <property type="entry name" value="ABC2_TM"/>
</dbReference>
<dbReference type="GO" id="GO:0043190">
    <property type="term" value="C:ATP-binding cassette (ABC) transporter complex"/>
    <property type="evidence" value="ECO:0007669"/>
    <property type="project" value="InterPro"/>
</dbReference>
<evidence type="ECO:0000256" key="5">
    <source>
        <dbReference type="ARBA" id="ARBA00023251"/>
    </source>
</evidence>
<evidence type="ECO:0000256" key="6">
    <source>
        <dbReference type="SAM" id="MobiDB-lite"/>
    </source>
</evidence>
<dbReference type="Proteomes" id="UP000568050">
    <property type="component" value="Unassembled WGS sequence"/>
</dbReference>
<evidence type="ECO:0000256" key="2">
    <source>
        <dbReference type="ARBA" id="ARBA00022692"/>
    </source>
</evidence>
<dbReference type="PIRSF" id="PIRSF006648">
    <property type="entry name" value="DrrB"/>
    <property type="match status" value="1"/>
</dbReference>
<organism evidence="9 10">
    <name type="scientific">Helcobacillus massiliensis</name>
    <dbReference type="NCBI Taxonomy" id="521392"/>
    <lineage>
        <taxon>Bacteria</taxon>
        <taxon>Bacillati</taxon>
        <taxon>Actinomycetota</taxon>
        <taxon>Actinomycetes</taxon>
        <taxon>Micrococcales</taxon>
        <taxon>Dermabacteraceae</taxon>
        <taxon>Helcobacillus</taxon>
    </lineage>
</organism>
<evidence type="ECO:0000259" key="8">
    <source>
        <dbReference type="Pfam" id="PF12698"/>
    </source>
</evidence>
<comment type="subcellular location">
    <subcellularLocation>
        <location evidence="1">Membrane</location>
        <topology evidence="1">Multi-pass membrane protein</topology>
    </subcellularLocation>
</comment>
<keyword evidence="5" id="KW-0046">Antibiotic resistance</keyword>
<keyword evidence="10" id="KW-1185">Reference proteome</keyword>
<sequence>MSTATAPQTPAAAPTPQRAASTGRRILTHASLEARTLLGNGEQLMVAIVLPALVLLGLHLIPLPDSMFDGRALTMGDKVAATAVTAIIATSMTSQSIATGFDRRAGVLRWIATTPLGRSGYIAGKLLALGLIHLLQVAALGALALALGWHPSAAQVLTAVLPWLLGTAAFGALGLLIAGTLRAEGVLALANLAFIALVAGGGVALPVESFPSWAQPLVQLLPSGALMALVRAALNGAALPWLSALILAGWTVLFTVLTVRFFKWTSA</sequence>
<comment type="caution">
    <text evidence="9">The sequence shown here is derived from an EMBL/GenBank/DDBJ whole genome shotgun (WGS) entry which is preliminary data.</text>
</comment>
<dbReference type="Pfam" id="PF12698">
    <property type="entry name" value="ABC2_membrane_3"/>
    <property type="match status" value="1"/>
</dbReference>
<dbReference type="RefSeq" id="WP_183374234.1">
    <property type="nucleotide sequence ID" value="NZ_CBCSFZ010000002.1"/>
</dbReference>
<dbReference type="InterPro" id="IPR000412">
    <property type="entry name" value="ABC_2_transport"/>
</dbReference>